<reference evidence="3 4" key="1">
    <citation type="submission" date="2018-03" db="EMBL/GenBank/DDBJ databases">
        <authorList>
            <person name="Keele B.F."/>
        </authorList>
    </citation>
    <scope>NUCLEOTIDE SEQUENCE [LARGE SCALE GENOMIC DNA]</scope>
    <source>
        <strain evidence="3 4">CECT 8626</strain>
    </source>
</reference>
<keyword evidence="1" id="KW-0732">Signal</keyword>
<accession>A0A2R8B800</accession>
<protein>
    <recommendedName>
        <fullName evidence="2">DUF2147 domain-containing protein</fullName>
    </recommendedName>
</protein>
<organism evidence="3 4">
    <name type="scientific">Albidovulum aquaemixtae</name>
    <dbReference type="NCBI Taxonomy" id="1542388"/>
    <lineage>
        <taxon>Bacteria</taxon>
        <taxon>Pseudomonadati</taxon>
        <taxon>Pseudomonadota</taxon>
        <taxon>Alphaproteobacteria</taxon>
        <taxon>Rhodobacterales</taxon>
        <taxon>Paracoccaceae</taxon>
        <taxon>Albidovulum</taxon>
    </lineage>
</organism>
<sequence>MVFRPYLFAAVLISASVAALSAQADPIQGTWQVEPDHKGQVGQVVIRRCGESFCGRVVKVHDSTGKSVVTRSMGRDLFWGLKAKGNGRYEGGRVWVPLYDREYDAKAQLRGDRLRVLGCIGPLCDGQTWFRSR</sequence>
<dbReference type="RefSeq" id="WP_108853109.1">
    <property type="nucleotide sequence ID" value="NZ_OMOQ01000001.1"/>
</dbReference>
<proteinExistence type="predicted"/>
<evidence type="ECO:0000313" key="3">
    <source>
        <dbReference type="EMBL" id="SPH18750.1"/>
    </source>
</evidence>
<name>A0A2R8B800_9RHOB</name>
<dbReference type="OrthoDB" id="9811671at2"/>
<evidence type="ECO:0000256" key="1">
    <source>
        <dbReference type="SAM" id="SignalP"/>
    </source>
</evidence>
<dbReference type="Proteomes" id="UP000244924">
    <property type="component" value="Unassembled WGS sequence"/>
</dbReference>
<feature type="chain" id="PRO_5015340244" description="DUF2147 domain-containing protein" evidence="1">
    <location>
        <begin position="25"/>
        <end position="133"/>
    </location>
</feature>
<feature type="signal peptide" evidence="1">
    <location>
        <begin position="1"/>
        <end position="24"/>
    </location>
</feature>
<dbReference type="PANTHER" id="PTHR36919:SF2">
    <property type="entry name" value="BLL6627 PROTEIN"/>
    <property type="match status" value="1"/>
</dbReference>
<dbReference type="InterPro" id="IPR019223">
    <property type="entry name" value="DUF2147"/>
</dbReference>
<dbReference type="PANTHER" id="PTHR36919">
    <property type="entry name" value="BLR1215 PROTEIN"/>
    <property type="match status" value="1"/>
</dbReference>
<evidence type="ECO:0000313" key="4">
    <source>
        <dbReference type="Proteomes" id="UP000244924"/>
    </source>
</evidence>
<dbReference type="Gene3D" id="2.40.128.520">
    <property type="match status" value="1"/>
</dbReference>
<dbReference type="EMBL" id="OMOQ01000001">
    <property type="protein sequence ID" value="SPH18750.1"/>
    <property type="molecule type" value="Genomic_DNA"/>
</dbReference>
<keyword evidence="4" id="KW-1185">Reference proteome</keyword>
<feature type="domain" description="DUF2147" evidence="2">
    <location>
        <begin position="29"/>
        <end position="131"/>
    </location>
</feature>
<gene>
    <name evidence="3" type="ORF">DEA8626_02293</name>
</gene>
<dbReference type="Pfam" id="PF09917">
    <property type="entry name" value="DUF2147"/>
    <property type="match status" value="1"/>
</dbReference>
<dbReference type="AlphaFoldDB" id="A0A2R8B800"/>
<evidence type="ECO:0000259" key="2">
    <source>
        <dbReference type="Pfam" id="PF09917"/>
    </source>
</evidence>